<feature type="domain" description="SPOR" evidence="2">
    <location>
        <begin position="479"/>
        <end position="556"/>
    </location>
</feature>
<dbReference type="NCBIfam" id="TIGR03519">
    <property type="entry name" value="T9SS_PorP_fam"/>
    <property type="match status" value="1"/>
</dbReference>
<dbReference type="Pfam" id="PF05036">
    <property type="entry name" value="SPOR"/>
    <property type="match status" value="1"/>
</dbReference>
<dbReference type="PROSITE" id="PS51724">
    <property type="entry name" value="SPOR"/>
    <property type="match status" value="1"/>
</dbReference>
<name>A0A285MCU1_9FLAO</name>
<organism evidence="3 4">
    <name type="scientific">Flagellimonas pacifica</name>
    <dbReference type="NCBI Taxonomy" id="1247520"/>
    <lineage>
        <taxon>Bacteria</taxon>
        <taxon>Pseudomonadati</taxon>
        <taxon>Bacteroidota</taxon>
        <taxon>Flavobacteriia</taxon>
        <taxon>Flavobacteriales</taxon>
        <taxon>Flavobacteriaceae</taxon>
        <taxon>Flagellimonas</taxon>
    </lineage>
</organism>
<dbReference type="Pfam" id="PF11751">
    <property type="entry name" value="PorP_SprF"/>
    <property type="match status" value="1"/>
</dbReference>
<keyword evidence="4" id="KW-1185">Reference proteome</keyword>
<protein>
    <submittedName>
        <fullName evidence="3">Type IX secretion system membrane protein, PorP/SprF family</fullName>
    </submittedName>
</protein>
<proteinExistence type="predicted"/>
<sequence>MYPNKPQLLLTFILLLAFSGVRAQEENPFVTYNVPSQNLLKFNRFLINPTFSTVREDKSYINLFHRNQSVSFDDNNQVYFLSYSGRVGDRSGVGLSLFTNREGLFNNFGVHTNYAYGVKLSEKSNFTFGANFSYYQSAFNQNRANALDNNDPFLNSLESSSLIMFQPGFNISYGNFDFGAFAENLFDYNLKNSKSVTEFGDKTFSGHLQYTHQFKNATGILEKGRLMPLARVRKKGEENLVLGGNLVLDLPRLGWIQAGYDDFYGASAGLGFNLNKNLSIGYTVEKGLSSNFENFGVSHEVSLAYSFTPNLTEDRVMLEDGFEDLAQADSIPQETLSLTEKDLEIQRLKDKLAENDAILDELLLRQDSIESTRKRNLERRFETVMKMVKRETKGEMPQLEEKAKAVYLANMDSIDIISKQRVQPNSNHGLSNTTAAKKVIRLNDNSKTTRVAENSSIKRDKTKRSSKKTIGRFRKFNIPNVESGHYLIANVFKDQNNVNAFVEKLQSQGIDADYFENPKNGLNYVYLKGFSNKKEAVEAYHTQLNGTYHGDAWVMNVHGAEDAYNNFASNNKSAASKYGDNTLHKNVNNTKQNTSQVPYTTYKINGLGSGFYIIANVFEKPSNAKRFVKQLNAKGLNASYFINPENNYRYVYLKKHETWTNALTSYYSKLNASYDDKMWIMRVKPNSNS</sequence>
<dbReference type="GO" id="GO:0042834">
    <property type="term" value="F:peptidoglycan binding"/>
    <property type="evidence" value="ECO:0007669"/>
    <property type="project" value="InterPro"/>
</dbReference>
<dbReference type="EMBL" id="OBEH01000001">
    <property type="protein sequence ID" value="SNY94995.1"/>
    <property type="molecule type" value="Genomic_DNA"/>
</dbReference>
<reference evidence="4" key="1">
    <citation type="submission" date="2017-09" db="EMBL/GenBank/DDBJ databases">
        <authorList>
            <person name="Varghese N."/>
            <person name="Submissions S."/>
        </authorList>
    </citation>
    <scope>NUCLEOTIDE SEQUENCE [LARGE SCALE GENOMIC DNA]</scope>
    <source>
        <strain evidence="4">DSM 25885</strain>
    </source>
</reference>
<dbReference type="Proteomes" id="UP000219048">
    <property type="component" value="Unassembled WGS sequence"/>
</dbReference>
<accession>A0A285MCU1</accession>
<feature type="chain" id="PRO_5012312387" evidence="1">
    <location>
        <begin position="24"/>
        <end position="689"/>
    </location>
</feature>
<keyword evidence="1" id="KW-0732">Signal</keyword>
<dbReference type="InterPro" id="IPR036680">
    <property type="entry name" value="SPOR-like_sf"/>
</dbReference>
<dbReference type="SUPFAM" id="SSF110997">
    <property type="entry name" value="Sporulation related repeat"/>
    <property type="match status" value="2"/>
</dbReference>
<dbReference type="AlphaFoldDB" id="A0A285MCU1"/>
<feature type="signal peptide" evidence="1">
    <location>
        <begin position="1"/>
        <end position="23"/>
    </location>
</feature>
<gene>
    <name evidence="3" type="ORF">SAMN06265377_0661</name>
</gene>
<dbReference type="RefSeq" id="WP_097044340.1">
    <property type="nucleotide sequence ID" value="NZ_OBEH01000001.1"/>
</dbReference>
<dbReference type="InterPro" id="IPR007730">
    <property type="entry name" value="SPOR-like_dom"/>
</dbReference>
<dbReference type="InterPro" id="IPR019861">
    <property type="entry name" value="PorP/SprF_Bacteroidetes"/>
</dbReference>
<dbReference type="OrthoDB" id="1393025at2"/>
<evidence type="ECO:0000256" key="1">
    <source>
        <dbReference type="SAM" id="SignalP"/>
    </source>
</evidence>
<evidence type="ECO:0000313" key="4">
    <source>
        <dbReference type="Proteomes" id="UP000219048"/>
    </source>
</evidence>
<evidence type="ECO:0000313" key="3">
    <source>
        <dbReference type="EMBL" id="SNY94995.1"/>
    </source>
</evidence>
<evidence type="ECO:0000259" key="2">
    <source>
        <dbReference type="PROSITE" id="PS51724"/>
    </source>
</evidence>
<dbReference type="Gene3D" id="3.30.70.1070">
    <property type="entry name" value="Sporulation related repeat"/>
    <property type="match status" value="1"/>
</dbReference>